<sequence length="155" mass="17821">MNLLKIFIAAFSATNIMTTFSYLLSATYKRLFKEPVMMNFVLEGIGIRLKGRWNKIGGWIAHYIIGFAIVISYEAVWRYTSVKFGFVSGIIMGVITGLIGIMCWRAIYLTSIHEDVSRRSYYIQLFFGHIIFACAVVIAFKIFKYDPISKIEPYL</sequence>
<dbReference type="Proteomes" id="UP000320643">
    <property type="component" value="Unassembled WGS sequence"/>
</dbReference>
<evidence type="ECO:0008006" key="4">
    <source>
        <dbReference type="Google" id="ProtNLM"/>
    </source>
</evidence>
<accession>A0A552V029</accession>
<keyword evidence="3" id="KW-1185">Reference proteome</keyword>
<dbReference type="AlphaFoldDB" id="A0A552V029"/>
<dbReference type="EMBL" id="VJVZ01000007">
    <property type="protein sequence ID" value="TRW23814.1"/>
    <property type="molecule type" value="Genomic_DNA"/>
</dbReference>
<keyword evidence="1" id="KW-0812">Transmembrane</keyword>
<evidence type="ECO:0000313" key="3">
    <source>
        <dbReference type="Proteomes" id="UP000320643"/>
    </source>
</evidence>
<evidence type="ECO:0000313" key="2">
    <source>
        <dbReference type="EMBL" id="TRW23814.1"/>
    </source>
</evidence>
<organism evidence="2 3">
    <name type="scientific">Flavobacterium zepuense</name>
    <dbReference type="NCBI Taxonomy" id="2593302"/>
    <lineage>
        <taxon>Bacteria</taxon>
        <taxon>Pseudomonadati</taxon>
        <taxon>Bacteroidota</taxon>
        <taxon>Flavobacteriia</taxon>
        <taxon>Flavobacteriales</taxon>
        <taxon>Flavobacteriaceae</taxon>
        <taxon>Flavobacterium</taxon>
    </lineage>
</organism>
<feature type="transmembrane region" description="Helical" evidence="1">
    <location>
        <begin position="85"/>
        <end position="109"/>
    </location>
</feature>
<keyword evidence="1" id="KW-1133">Transmembrane helix</keyword>
<feature type="transmembrane region" description="Helical" evidence="1">
    <location>
        <begin position="56"/>
        <end position="73"/>
    </location>
</feature>
<keyword evidence="1" id="KW-0472">Membrane</keyword>
<reference evidence="2 3" key="1">
    <citation type="submission" date="2019-07" db="EMBL/GenBank/DDBJ databases">
        <title>Flavobacterium sp. nov., isolated from glacier ice.</title>
        <authorList>
            <person name="Liu Q."/>
            <person name="Xin Y.-H."/>
        </authorList>
    </citation>
    <scope>NUCLEOTIDE SEQUENCE [LARGE SCALE GENOMIC DNA]</scope>
    <source>
        <strain evidence="2 3">ZT4R6</strain>
    </source>
</reference>
<evidence type="ECO:0000256" key="1">
    <source>
        <dbReference type="SAM" id="Phobius"/>
    </source>
</evidence>
<gene>
    <name evidence="2" type="ORF">FMM05_11665</name>
</gene>
<dbReference type="OrthoDB" id="673991at2"/>
<protein>
    <recommendedName>
        <fullName evidence="4">DUF2938 domain-containing protein</fullName>
    </recommendedName>
</protein>
<dbReference type="RefSeq" id="WP_143373562.1">
    <property type="nucleotide sequence ID" value="NZ_VJVZ01000007.1"/>
</dbReference>
<feature type="transmembrane region" description="Helical" evidence="1">
    <location>
        <begin position="121"/>
        <end position="143"/>
    </location>
</feature>
<feature type="transmembrane region" description="Helical" evidence="1">
    <location>
        <begin position="6"/>
        <end position="28"/>
    </location>
</feature>
<proteinExistence type="predicted"/>
<name>A0A552V029_9FLAO</name>
<comment type="caution">
    <text evidence="2">The sequence shown here is derived from an EMBL/GenBank/DDBJ whole genome shotgun (WGS) entry which is preliminary data.</text>
</comment>